<dbReference type="eggNOG" id="ENOG502Z813">
    <property type="taxonomic scope" value="Bacteria"/>
</dbReference>
<reference evidence="1 2" key="1">
    <citation type="journal article" date="2011" name="J. Bacteriol.">
        <title>Genome sequence of the verrucomicrobium Opitutus terrae PB90-1, an abundant inhabitant of rice paddy soil ecosystems.</title>
        <authorList>
            <person name="van Passel M.W."/>
            <person name="Kant R."/>
            <person name="Palva A."/>
            <person name="Copeland A."/>
            <person name="Lucas S."/>
            <person name="Lapidus A."/>
            <person name="Glavina del Rio T."/>
            <person name="Pitluck S."/>
            <person name="Goltsman E."/>
            <person name="Clum A."/>
            <person name="Sun H."/>
            <person name="Schmutz J."/>
            <person name="Larimer F.W."/>
            <person name="Land M.L."/>
            <person name="Hauser L."/>
            <person name="Kyrpides N."/>
            <person name="Mikhailova N."/>
            <person name="Richardson P.P."/>
            <person name="Janssen P.H."/>
            <person name="de Vos W.M."/>
            <person name="Smidt H."/>
        </authorList>
    </citation>
    <scope>NUCLEOTIDE SEQUENCE [LARGE SCALE GENOMIC DNA]</scope>
    <source>
        <strain evidence="2">DSM 11246 / JCM 15787 / PB90-1</strain>
    </source>
</reference>
<dbReference type="AlphaFoldDB" id="B1ZSH2"/>
<proteinExistence type="predicted"/>
<dbReference type="STRING" id="452637.Oter_0539"/>
<sequence length="412" mass="46575">MSVATPPPGEAAVLDHLRVEDRRRALRALLRKPLLLAEDPADATEFTRVRRHADDLREWFSRQAGWSLDVTADFARLRKTPADLADASRPAQDDRSNEPFTRRRYVLLCLALAVLVREERQTTLGRVADQVVNLWNQDTTLVAAGMAFRMESPDERRDLVQVVRLLLAWQVLRRLDGAEDRFVYDRAADVLYNVRHIVLSRLFAGRRAPSLVPAETLDEQLAALVEEPLIDTDEQRNRRIRLGLVRRLLDDPVIYYRELPAEEQAYLLRQRWHLVGQLAEATGFVPEERAEGFALTDPFGDCSDVGMPEEGTDGHATILVAEFLAARRSESEGSVVPMPAIADFVAAKAVEHRSRWRREATVAGHEHEFAREIVARLAGLGLVRIIRDGVVPMPAIHRFRLRAPLETAHSVA</sequence>
<protein>
    <recommendedName>
        <fullName evidence="3">TIGR02678 family protein</fullName>
    </recommendedName>
</protein>
<organism evidence="1 2">
    <name type="scientific">Opitutus terrae (strain DSM 11246 / JCM 15787 / PB90-1)</name>
    <dbReference type="NCBI Taxonomy" id="452637"/>
    <lineage>
        <taxon>Bacteria</taxon>
        <taxon>Pseudomonadati</taxon>
        <taxon>Verrucomicrobiota</taxon>
        <taxon>Opitutia</taxon>
        <taxon>Opitutales</taxon>
        <taxon>Opitutaceae</taxon>
        <taxon>Opitutus</taxon>
    </lineage>
</organism>
<dbReference type="EMBL" id="CP001032">
    <property type="protein sequence ID" value="ACB73829.1"/>
    <property type="molecule type" value="Genomic_DNA"/>
</dbReference>
<dbReference type="OrthoDB" id="188354at2"/>
<accession>B1ZSH2</accession>
<dbReference type="InterPro" id="IPR013494">
    <property type="entry name" value="CHP02678"/>
</dbReference>
<dbReference type="NCBIfam" id="TIGR02678">
    <property type="entry name" value="TIGR02678 family protein"/>
    <property type="match status" value="1"/>
</dbReference>
<dbReference type="HOGENOM" id="CLU_049155_0_0_0"/>
<evidence type="ECO:0000313" key="1">
    <source>
        <dbReference type="EMBL" id="ACB73829.1"/>
    </source>
</evidence>
<keyword evidence="2" id="KW-1185">Reference proteome</keyword>
<dbReference type="Pfam" id="PF09661">
    <property type="entry name" value="DUF2398"/>
    <property type="match status" value="1"/>
</dbReference>
<evidence type="ECO:0000313" key="2">
    <source>
        <dbReference type="Proteomes" id="UP000007013"/>
    </source>
</evidence>
<name>B1ZSH2_OPITP</name>
<gene>
    <name evidence="1" type="ordered locus">Oter_0539</name>
</gene>
<dbReference type="Proteomes" id="UP000007013">
    <property type="component" value="Chromosome"/>
</dbReference>
<dbReference type="RefSeq" id="WP_012373367.1">
    <property type="nucleotide sequence ID" value="NC_010571.1"/>
</dbReference>
<dbReference type="KEGG" id="ote:Oter_0539"/>
<evidence type="ECO:0008006" key="3">
    <source>
        <dbReference type="Google" id="ProtNLM"/>
    </source>
</evidence>